<dbReference type="InterPro" id="IPR011333">
    <property type="entry name" value="SKP1/BTB/POZ_sf"/>
</dbReference>
<dbReference type="Gene3D" id="3.30.710.10">
    <property type="entry name" value="Potassium Channel Kv1.1, Chain A"/>
    <property type="match status" value="2"/>
</dbReference>
<dbReference type="Proteomes" id="UP000053095">
    <property type="component" value="Unassembled WGS sequence"/>
</dbReference>
<dbReference type="CDD" id="cd18186">
    <property type="entry name" value="BTB_POZ_ZBTB_KLHL-like"/>
    <property type="match status" value="1"/>
</dbReference>
<accession>A0A6V8HAY3</accession>
<dbReference type="AlphaFoldDB" id="A0A6V8HAY3"/>
<dbReference type="SUPFAM" id="SSF54695">
    <property type="entry name" value="POZ domain"/>
    <property type="match status" value="2"/>
</dbReference>
<dbReference type="PROSITE" id="PS50097">
    <property type="entry name" value="BTB"/>
    <property type="match status" value="2"/>
</dbReference>
<comment type="caution">
    <text evidence="3">The sequence shown here is derived from an EMBL/GenBank/DDBJ whole genome shotgun (WGS) entry which is preliminary data.</text>
</comment>
<feature type="domain" description="BTB" evidence="2">
    <location>
        <begin position="415"/>
        <end position="484"/>
    </location>
</feature>
<feature type="compositionally biased region" description="Acidic residues" evidence="1">
    <location>
        <begin position="105"/>
        <end position="116"/>
    </location>
</feature>
<gene>
    <name evidence="3" type="ORF">TCE0_033f09429</name>
</gene>
<dbReference type="PANTHER" id="PTHR47843">
    <property type="entry name" value="BTB DOMAIN-CONTAINING PROTEIN-RELATED"/>
    <property type="match status" value="1"/>
</dbReference>
<dbReference type="Pfam" id="PF00651">
    <property type="entry name" value="BTB"/>
    <property type="match status" value="2"/>
</dbReference>
<dbReference type="EMBL" id="DF933829">
    <property type="protein sequence ID" value="GAM38588.1"/>
    <property type="molecule type" value="Genomic_DNA"/>
</dbReference>
<feature type="compositionally biased region" description="Acidic residues" evidence="1">
    <location>
        <begin position="514"/>
        <end position="525"/>
    </location>
</feature>
<feature type="compositionally biased region" description="Acidic residues" evidence="1">
    <location>
        <begin position="495"/>
        <end position="504"/>
    </location>
</feature>
<evidence type="ECO:0000313" key="4">
    <source>
        <dbReference type="Proteomes" id="UP000053095"/>
    </source>
</evidence>
<name>A0A6V8HAY3_TALPI</name>
<feature type="domain" description="BTB" evidence="2">
    <location>
        <begin position="11"/>
        <end position="81"/>
    </location>
</feature>
<proteinExistence type="predicted"/>
<evidence type="ECO:0000313" key="3">
    <source>
        <dbReference type="EMBL" id="GAM38588.1"/>
    </source>
</evidence>
<evidence type="ECO:0000256" key="1">
    <source>
        <dbReference type="SAM" id="MobiDB-lite"/>
    </source>
</evidence>
<reference evidence="4" key="1">
    <citation type="journal article" date="2015" name="Genome Announc.">
        <title>Draft genome sequence of Talaromyces cellulolyticus strain Y-94, a source of lignocellulosic biomass-degrading enzymes.</title>
        <authorList>
            <person name="Fujii T."/>
            <person name="Koike H."/>
            <person name="Sawayama S."/>
            <person name="Yano S."/>
            <person name="Inoue H."/>
        </authorList>
    </citation>
    <scope>NUCLEOTIDE SEQUENCE [LARGE SCALE GENOMIC DNA]</scope>
    <source>
        <strain evidence="4">Y-94</strain>
    </source>
</reference>
<protein>
    <recommendedName>
        <fullName evidence="2">BTB domain-containing protein</fullName>
    </recommendedName>
</protein>
<feature type="region of interest" description="Disordered" evidence="1">
    <location>
        <begin position="490"/>
        <end position="525"/>
    </location>
</feature>
<sequence length="686" mass="79216">MVDYTEIFQSPQFTFLVGEEKTPLTIHTAVLKGLSDPLNAMIHNGTMKESTSRVAVLEDVEVEIFTAFCEYAYRSNFAFTRANYVNQGFPMDTEVAGGQSHESVESEDSNDSDDSDEIKKHEKDDDEGVSRWGLELCLDNWDFVNQEFQRDSRWVVHIKRTEFIFSVRESRSGVAVIEDVDIEVFVAFCEFAYAGDYDSTLVKYTIQKCKSDKGVVGSAEDDGDNHSNSQRTKFEVKKTRTGNDVDKREYEERIFDERSLDLGVNFMDFYDREFQEDIRWDPSDDILGLGLDFAFTVKVYVFTTRYPIEPLRQYCLRCLYHQLREYKLCGFNSDPILELLDYTYASKSNEEPTASSLMRDLVIHYVTCKFTILSRNEDFTRLLKSNAEIGSGEKGSVSDEMGLCWALLARILQSPHFTFLVGEEETPMSIHAAALDGLSDPLNAMINNGMKESKSKVAVFKDVDVEVFAAFCEFAYTGKYESTLANYLNEHPEPDQETTEDESDQSSKNRQTEDSDEEEEEEVDEGNVVALYDQYSFEMRLDFWDFQKRKFGRDLRWKLVFDRLEFGFTMKVYSFATKYLIEPLRQYCLRIIHEDLRNFRVDEENSHIILDLLKSTYLHTSSQEPDGQSLMRDLVIHYVTCKFTTLAKDEAFTCLVESNGEIGSDLVIAINKWKHGRKCKCKCRVC</sequence>
<evidence type="ECO:0000259" key="2">
    <source>
        <dbReference type="PROSITE" id="PS50097"/>
    </source>
</evidence>
<feature type="region of interest" description="Disordered" evidence="1">
    <location>
        <begin position="95"/>
        <end position="124"/>
    </location>
</feature>
<keyword evidence="4" id="KW-1185">Reference proteome</keyword>
<dbReference type="InterPro" id="IPR000210">
    <property type="entry name" value="BTB/POZ_dom"/>
</dbReference>
<organism evidence="3 4">
    <name type="scientific">Talaromyces pinophilus</name>
    <name type="common">Penicillium pinophilum</name>
    <dbReference type="NCBI Taxonomy" id="128442"/>
    <lineage>
        <taxon>Eukaryota</taxon>
        <taxon>Fungi</taxon>
        <taxon>Dikarya</taxon>
        <taxon>Ascomycota</taxon>
        <taxon>Pezizomycotina</taxon>
        <taxon>Eurotiomycetes</taxon>
        <taxon>Eurotiomycetidae</taxon>
        <taxon>Eurotiales</taxon>
        <taxon>Trichocomaceae</taxon>
        <taxon>Talaromyces</taxon>
        <taxon>Talaromyces sect. Talaromyces</taxon>
    </lineage>
</organism>